<dbReference type="InterPro" id="IPR043504">
    <property type="entry name" value="Peptidase_S1_PA_chymotrypsin"/>
</dbReference>
<dbReference type="InterPro" id="IPR041489">
    <property type="entry name" value="PDZ_6"/>
</dbReference>
<comment type="similarity">
    <text evidence="1">Belongs to the peptidase S1C family.</text>
</comment>
<dbReference type="Proteomes" id="UP000630528">
    <property type="component" value="Unassembled WGS sequence"/>
</dbReference>
<dbReference type="GO" id="GO:0004252">
    <property type="term" value="F:serine-type endopeptidase activity"/>
    <property type="evidence" value="ECO:0007669"/>
    <property type="project" value="InterPro"/>
</dbReference>
<dbReference type="Pfam" id="PF17820">
    <property type="entry name" value="PDZ_6"/>
    <property type="match status" value="1"/>
</dbReference>
<dbReference type="InterPro" id="IPR036034">
    <property type="entry name" value="PDZ_sf"/>
</dbReference>
<evidence type="ECO:0000313" key="6">
    <source>
        <dbReference type="EMBL" id="MBK6009410.1"/>
    </source>
</evidence>
<comment type="caution">
    <text evidence="6">The sequence shown here is derived from an EMBL/GenBank/DDBJ whole genome shotgun (WGS) entry which is preliminary data.</text>
</comment>
<dbReference type="InterPro" id="IPR001940">
    <property type="entry name" value="Peptidase_S1C"/>
</dbReference>
<evidence type="ECO:0000256" key="3">
    <source>
        <dbReference type="ARBA" id="ARBA00022801"/>
    </source>
</evidence>
<dbReference type="PRINTS" id="PR00834">
    <property type="entry name" value="PROTEASES2C"/>
</dbReference>
<evidence type="ECO:0000313" key="7">
    <source>
        <dbReference type="Proteomes" id="UP000630528"/>
    </source>
</evidence>
<evidence type="ECO:0000256" key="4">
    <source>
        <dbReference type="ARBA" id="ARBA00022825"/>
    </source>
</evidence>
<protein>
    <submittedName>
        <fullName evidence="6">Serine protease</fullName>
    </submittedName>
</protein>
<reference evidence="6" key="2">
    <citation type="submission" date="2021-01" db="EMBL/GenBank/DDBJ databases">
        <authorList>
            <person name="Kang M."/>
        </authorList>
    </citation>
    <scope>NUCLEOTIDE SEQUENCE</scope>
    <source>
        <strain evidence="6">KACC 17527</strain>
    </source>
</reference>
<dbReference type="Gene3D" id="2.40.10.10">
    <property type="entry name" value="Trypsin-like serine proteases"/>
    <property type="match status" value="2"/>
</dbReference>
<dbReference type="CDD" id="cd06779">
    <property type="entry name" value="cpPDZ_Deg_HtrA-like"/>
    <property type="match status" value="1"/>
</dbReference>
<gene>
    <name evidence="6" type="ORF">JJB11_25205</name>
</gene>
<reference evidence="6" key="1">
    <citation type="journal article" date="2012" name="J. Microbiol. Biotechnol.">
        <title>Ramlibacter ginsenosidimutans sp. nov., with ginsenoside-converting activity.</title>
        <authorList>
            <person name="Wang L."/>
            <person name="An D.S."/>
            <person name="Kim S.G."/>
            <person name="Jin F.X."/>
            <person name="Kim S.C."/>
            <person name="Lee S.T."/>
            <person name="Im W.T."/>
        </authorList>
    </citation>
    <scope>NUCLEOTIDE SEQUENCE</scope>
    <source>
        <strain evidence="6">KACC 17527</strain>
    </source>
</reference>
<keyword evidence="7" id="KW-1185">Reference proteome</keyword>
<dbReference type="AlphaFoldDB" id="A0A934WQM4"/>
<dbReference type="EMBL" id="JAEPWM010000019">
    <property type="protein sequence ID" value="MBK6009410.1"/>
    <property type="molecule type" value="Genomic_DNA"/>
</dbReference>
<dbReference type="PANTHER" id="PTHR22939:SF129">
    <property type="entry name" value="SERINE PROTEASE HTRA2, MITOCHONDRIAL"/>
    <property type="match status" value="1"/>
</dbReference>
<organism evidence="6 7">
    <name type="scientific">Ramlibacter ginsenosidimutans</name>
    <dbReference type="NCBI Taxonomy" id="502333"/>
    <lineage>
        <taxon>Bacteria</taxon>
        <taxon>Pseudomonadati</taxon>
        <taxon>Pseudomonadota</taxon>
        <taxon>Betaproteobacteria</taxon>
        <taxon>Burkholderiales</taxon>
        <taxon>Comamonadaceae</taxon>
        <taxon>Ramlibacter</taxon>
    </lineage>
</organism>
<dbReference type="SUPFAM" id="SSF50156">
    <property type="entry name" value="PDZ domain-like"/>
    <property type="match status" value="1"/>
</dbReference>
<name>A0A934WQM4_9BURK</name>
<dbReference type="InterPro" id="IPR001478">
    <property type="entry name" value="PDZ"/>
</dbReference>
<dbReference type="PANTHER" id="PTHR22939">
    <property type="entry name" value="SERINE PROTEASE FAMILY S1C HTRA-RELATED"/>
    <property type="match status" value="1"/>
</dbReference>
<evidence type="ECO:0000259" key="5">
    <source>
        <dbReference type="PROSITE" id="PS50106"/>
    </source>
</evidence>
<sequence length="303" mass="31106">MTSVPSETFSVADAVERVAPSVAGVRARRLGTSSAFCWRPGVLVTAASAVGHADRVQVVLADGSAVAGSVRGIDPGTDLAVVSAEGDWPVVERRLDPPARVGDFVFAVGRDAAGMVHASFGRIGAVAGGWRSWRGASLDRYVRLDGGLYPGHMGAPVCDAQGQVLGLASAALARHHGIVVPAATIDKVVDALLAHGRVRRGHLGIAAQSVPLSPAMRTAADVDSDTGLLVAGVGEGSAAARAGMLVGDVLVSVGGRPVSSIEALRDLLTGDQIGSRLRVVLLRGGARQELSVEVDEKRWQGRC</sequence>
<keyword evidence="3" id="KW-0378">Hydrolase</keyword>
<dbReference type="RefSeq" id="WP_201177995.1">
    <property type="nucleotide sequence ID" value="NZ_JAEPWM010000019.1"/>
</dbReference>
<accession>A0A934WQM4</accession>
<dbReference type="Gene3D" id="2.30.42.10">
    <property type="match status" value="1"/>
</dbReference>
<evidence type="ECO:0000256" key="1">
    <source>
        <dbReference type="ARBA" id="ARBA00010541"/>
    </source>
</evidence>
<dbReference type="InterPro" id="IPR009003">
    <property type="entry name" value="Peptidase_S1_PA"/>
</dbReference>
<dbReference type="PROSITE" id="PS50106">
    <property type="entry name" value="PDZ"/>
    <property type="match status" value="1"/>
</dbReference>
<dbReference type="SUPFAM" id="SSF50494">
    <property type="entry name" value="Trypsin-like serine proteases"/>
    <property type="match status" value="1"/>
</dbReference>
<dbReference type="GO" id="GO:0006515">
    <property type="term" value="P:protein quality control for misfolded or incompletely synthesized proteins"/>
    <property type="evidence" value="ECO:0007669"/>
    <property type="project" value="TreeGrafter"/>
</dbReference>
<keyword evidence="2 6" id="KW-0645">Protease</keyword>
<feature type="domain" description="PDZ" evidence="5">
    <location>
        <begin position="192"/>
        <end position="285"/>
    </location>
</feature>
<dbReference type="SMART" id="SM00228">
    <property type="entry name" value="PDZ"/>
    <property type="match status" value="1"/>
</dbReference>
<evidence type="ECO:0000256" key="2">
    <source>
        <dbReference type="ARBA" id="ARBA00022670"/>
    </source>
</evidence>
<dbReference type="Pfam" id="PF13365">
    <property type="entry name" value="Trypsin_2"/>
    <property type="match status" value="1"/>
</dbReference>
<dbReference type="GO" id="GO:0042597">
    <property type="term" value="C:periplasmic space"/>
    <property type="evidence" value="ECO:0007669"/>
    <property type="project" value="TreeGrafter"/>
</dbReference>
<proteinExistence type="inferred from homology"/>
<keyword evidence="4" id="KW-0720">Serine protease</keyword>